<keyword evidence="2 3" id="KW-0378">Hydrolase</keyword>
<dbReference type="CDD" id="cd16352">
    <property type="entry name" value="CheD"/>
    <property type="match status" value="1"/>
</dbReference>
<dbReference type="InterPro" id="IPR005659">
    <property type="entry name" value="Chemorcpt_Glu_NH3ase_CheD"/>
</dbReference>
<dbReference type="InterPro" id="IPR011324">
    <property type="entry name" value="Cytotoxic_necrot_fac-like_cat"/>
</dbReference>
<dbReference type="STRING" id="1656094.BFC18_00220"/>
<comment type="similarity">
    <text evidence="3">Belongs to the CheD family.</text>
</comment>
<evidence type="ECO:0000256" key="2">
    <source>
        <dbReference type="ARBA" id="ARBA00022801"/>
    </source>
</evidence>
<evidence type="ECO:0000256" key="1">
    <source>
        <dbReference type="ARBA" id="ARBA00022500"/>
    </source>
</evidence>
<protein>
    <recommendedName>
        <fullName evidence="3">Probable chemoreceptor glutamine deamidase CheD</fullName>
        <ecNumber evidence="3">3.5.1.44</ecNumber>
    </recommendedName>
</protein>
<dbReference type="NCBIfam" id="NF010013">
    <property type="entry name" value="PRK13487.1"/>
    <property type="match status" value="1"/>
</dbReference>
<dbReference type="EC" id="3.5.1.44" evidence="3"/>
<organism evidence="4 5">
    <name type="scientific">Alteromonas confluentis</name>
    <dbReference type="NCBI Taxonomy" id="1656094"/>
    <lineage>
        <taxon>Bacteria</taxon>
        <taxon>Pseudomonadati</taxon>
        <taxon>Pseudomonadota</taxon>
        <taxon>Gammaproteobacteria</taxon>
        <taxon>Alteromonadales</taxon>
        <taxon>Alteromonadaceae</taxon>
        <taxon>Alteromonas/Salinimonas group</taxon>
        <taxon>Alteromonas</taxon>
    </lineage>
</organism>
<gene>
    <name evidence="3" type="primary">cheD</name>
    <name evidence="4" type="ORF">BFC18_00220</name>
</gene>
<dbReference type="Proteomes" id="UP000175691">
    <property type="component" value="Unassembled WGS sequence"/>
</dbReference>
<dbReference type="OrthoDB" id="9807202at2"/>
<comment type="function">
    <text evidence="3">Probably deamidates glutamine residues to glutamate on methyl-accepting chemotaxis receptors (MCPs), playing an important role in chemotaxis.</text>
</comment>
<dbReference type="RefSeq" id="WP_070126320.1">
    <property type="nucleotide sequence ID" value="NZ_MDHN01000034.1"/>
</dbReference>
<evidence type="ECO:0000313" key="5">
    <source>
        <dbReference type="Proteomes" id="UP000175691"/>
    </source>
</evidence>
<keyword evidence="5" id="KW-1185">Reference proteome</keyword>
<evidence type="ECO:0000256" key="3">
    <source>
        <dbReference type="HAMAP-Rule" id="MF_01440"/>
    </source>
</evidence>
<dbReference type="GO" id="GO:0050568">
    <property type="term" value="F:protein-glutamine glutaminase activity"/>
    <property type="evidence" value="ECO:0007669"/>
    <property type="project" value="UniProtKB-UniRule"/>
</dbReference>
<comment type="caution">
    <text evidence="4">The sequence shown here is derived from an EMBL/GenBank/DDBJ whole genome shotgun (WGS) entry which is preliminary data.</text>
</comment>
<keyword evidence="1 3" id="KW-0145">Chemotaxis</keyword>
<sequence>MAETYQDGEAHTANMYYDPRFVRQAVKILPGEYFSTSNDTLMVTVLGSCVSACLMDLHNGIAGMNHFLLPSDKGSEGEFSAGSRYGVYAMELLINQMMKQGADKRHLQAKVFGGGNVVAGISVTNVGKMNSEFVTGFLRRENIPIVASDLLDNYARKIYFFPDSGQVLVKRIRKFNNSTIMDRESAYRIKLKQGTDHTDFEAFD</sequence>
<dbReference type="Pfam" id="PF03975">
    <property type="entry name" value="CheD"/>
    <property type="match status" value="1"/>
</dbReference>
<dbReference type="PANTHER" id="PTHR35147">
    <property type="entry name" value="CHEMORECEPTOR GLUTAMINE DEAMIDASE CHED-RELATED"/>
    <property type="match status" value="1"/>
</dbReference>
<accession>A0A1E7Z8L8</accession>
<dbReference type="EMBL" id="MDHN01000034">
    <property type="protein sequence ID" value="OFC69870.1"/>
    <property type="molecule type" value="Genomic_DNA"/>
</dbReference>
<dbReference type="HAMAP" id="MF_01440">
    <property type="entry name" value="CheD"/>
    <property type="match status" value="1"/>
</dbReference>
<comment type="catalytic activity">
    <reaction evidence="3">
        <text>L-glutaminyl-[protein] + H2O = L-glutamyl-[protein] + NH4(+)</text>
        <dbReference type="Rhea" id="RHEA:16441"/>
        <dbReference type="Rhea" id="RHEA-COMP:10207"/>
        <dbReference type="Rhea" id="RHEA-COMP:10208"/>
        <dbReference type="ChEBI" id="CHEBI:15377"/>
        <dbReference type="ChEBI" id="CHEBI:28938"/>
        <dbReference type="ChEBI" id="CHEBI:29973"/>
        <dbReference type="ChEBI" id="CHEBI:30011"/>
        <dbReference type="EC" id="3.5.1.44"/>
    </reaction>
</comment>
<proteinExistence type="inferred from homology"/>
<evidence type="ECO:0000313" key="4">
    <source>
        <dbReference type="EMBL" id="OFC69870.1"/>
    </source>
</evidence>
<name>A0A1E7Z8L8_9ALTE</name>
<dbReference type="Gene3D" id="3.30.1330.200">
    <property type="match status" value="1"/>
</dbReference>
<dbReference type="AlphaFoldDB" id="A0A1E7Z8L8"/>
<reference evidence="4 5" key="1">
    <citation type="submission" date="2016-08" db="EMBL/GenBank/DDBJ databases">
        <authorList>
            <person name="Seilhamer J.J."/>
        </authorList>
    </citation>
    <scope>NUCLEOTIDE SEQUENCE [LARGE SCALE GENOMIC DNA]</scope>
    <source>
        <strain evidence="4 5">KCTC 42603</strain>
    </source>
</reference>
<dbReference type="PANTHER" id="PTHR35147:SF2">
    <property type="entry name" value="CHEMORECEPTOR GLUTAMINE DEAMIDASE CHED-RELATED"/>
    <property type="match status" value="1"/>
</dbReference>
<dbReference type="SUPFAM" id="SSF64438">
    <property type="entry name" value="CNF1/YfiH-like putative cysteine hydrolases"/>
    <property type="match status" value="1"/>
</dbReference>
<dbReference type="InterPro" id="IPR038592">
    <property type="entry name" value="CheD-like_sf"/>
</dbReference>
<dbReference type="GO" id="GO:0006935">
    <property type="term" value="P:chemotaxis"/>
    <property type="evidence" value="ECO:0007669"/>
    <property type="project" value="UniProtKB-UniRule"/>
</dbReference>